<evidence type="ECO:0000313" key="2">
    <source>
        <dbReference type="Proteomes" id="UP000321301"/>
    </source>
</evidence>
<gene>
    <name evidence="1" type="ORF">CQA01_00640</name>
</gene>
<dbReference type="EMBL" id="BJYV01000001">
    <property type="protein sequence ID" value="GEO19530.1"/>
    <property type="molecule type" value="Genomic_DNA"/>
</dbReference>
<dbReference type="SUPFAM" id="SSF53335">
    <property type="entry name" value="S-adenosyl-L-methionine-dependent methyltransferases"/>
    <property type="match status" value="1"/>
</dbReference>
<dbReference type="InterPro" id="IPR029063">
    <property type="entry name" value="SAM-dependent_MTases_sf"/>
</dbReference>
<protein>
    <recommendedName>
        <fullName evidence="3">Class I SAM-dependent methyltransferase</fullName>
    </recommendedName>
</protein>
<sequence>MKKALYKFIHQKVSKVQSNIDATIPKLNLEEKHIVNLKVLINREKLLEKLPKNGVIAEIGVNKGEFSQEILRLSKPQKFHLVDAWDSVRYHDGLRNHVESLFKSEIKAEIIEIHQGYSIEKASNFKNGYFDWIYIDTDHSYQVTKSELQAYKDKIKPDGIISGHDYSQGNWGKILRYGVMEAVHEFCIQEDWELIYFTIEMSNNPSFAIRKIQN</sequence>
<dbReference type="Proteomes" id="UP000321301">
    <property type="component" value="Unassembled WGS sequence"/>
</dbReference>
<reference evidence="1 2" key="1">
    <citation type="submission" date="2019-07" db="EMBL/GenBank/DDBJ databases">
        <title>Whole genome shotgun sequence of Cyclobacterium qasimii NBRC 106168.</title>
        <authorList>
            <person name="Hosoyama A."/>
            <person name="Uohara A."/>
            <person name="Ohji S."/>
            <person name="Ichikawa N."/>
        </authorList>
    </citation>
    <scope>NUCLEOTIDE SEQUENCE [LARGE SCALE GENOMIC DNA]</scope>
    <source>
        <strain evidence="1 2">NBRC 106168</strain>
    </source>
</reference>
<proteinExistence type="predicted"/>
<evidence type="ECO:0008006" key="3">
    <source>
        <dbReference type="Google" id="ProtNLM"/>
    </source>
</evidence>
<name>A0A512C5U6_9BACT</name>
<keyword evidence="2" id="KW-1185">Reference proteome</keyword>
<evidence type="ECO:0000313" key="1">
    <source>
        <dbReference type="EMBL" id="GEO19530.1"/>
    </source>
</evidence>
<comment type="caution">
    <text evidence="1">The sequence shown here is derived from an EMBL/GenBank/DDBJ whole genome shotgun (WGS) entry which is preliminary data.</text>
</comment>
<organism evidence="1 2">
    <name type="scientific">Cyclobacterium qasimii</name>
    <dbReference type="NCBI Taxonomy" id="1350429"/>
    <lineage>
        <taxon>Bacteria</taxon>
        <taxon>Pseudomonadati</taxon>
        <taxon>Bacteroidota</taxon>
        <taxon>Cytophagia</taxon>
        <taxon>Cytophagales</taxon>
        <taxon>Cyclobacteriaceae</taxon>
        <taxon>Cyclobacterium</taxon>
    </lineage>
</organism>
<dbReference type="AlphaFoldDB" id="A0A512C5U6"/>
<dbReference type="Gene3D" id="3.40.50.150">
    <property type="entry name" value="Vaccinia Virus protein VP39"/>
    <property type="match status" value="1"/>
</dbReference>
<dbReference type="RefSeq" id="WP_020891617.1">
    <property type="nucleotide sequence ID" value="NZ_BJYV01000001.1"/>
</dbReference>
<dbReference type="Pfam" id="PF13578">
    <property type="entry name" value="Methyltransf_24"/>
    <property type="match status" value="1"/>
</dbReference>
<accession>A0A512C5U6</accession>